<dbReference type="AlphaFoldDB" id="A0A365NZR2"/>
<dbReference type="PANTHER" id="PTHR40590:SF1">
    <property type="entry name" value="CYTOPLASMIC PROTEIN"/>
    <property type="match status" value="1"/>
</dbReference>
<proteinExistence type="predicted"/>
<feature type="chain" id="PRO_5016577983" evidence="2">
    <location>
        <begin position="19"/>
        <end position="284"/>
    </location>
</feature>
<protein>
    <submittedName>
        <fullName evidence="3">TraB/GumN family protein</fullName>
    </submittedName>
</protein>
<keyword evidence="4" id="KW-1185">Reference proteome</keyword>
<evidence type="ECO:0000313" key="3">
    <source>
        <dbReference type="EMBL" id="RBA27573.1"/>
    </source>
</evidence>
<organism evidence="3 4">
    <name type="scientific">Flavobacterium tibetense</name>
    <dbReference type="NCBI Taxonomy" id="2233533"/>
    <lineage>
        <taxon>Bacteria</taxon>
        <taxon>Pseudomonadati</taxon>
        <taxon>Bacteroidota</taxon>
        <taxon>Flavobacteriia</taxon>
        <taxon>Flavobacteriales</taxon>
        <taxon>Flavobacteriaceae</taxon>
        <taxon>Flavobacterium</taxon>
    </lineage>
</organism>
<dbReference type="InterPro" id="IPR047111">
    <property type="entry name" value="YbaP-like"/>
</dbReference>
<evidence type="ECO:0000256" key="1">
    <source>
        <dbReference type="SAM" id="Coils"/>
    </source>
</evidence>
<comment type="caution">
    <text evidence="3">The sequence shown here is derived from an EMBL/GenBank/DDBJ whole genome shotgun (WGS) entry which is preliminary data.</text>
</comment>
<feature type="coiled-coil region" evidence="1">
    <location>
        <begin position="178"/>
        <end position="209"/>
    </location>
</feature>
<keyword evidence="2" id="KW-0732">Signal</keyword>
<reference evidence="3 4" key="1">
    <citation type="submission" date="2018-06" db="EMBL/GenBank/DDBJ databases">
        <title>Flavobacterium tibetense sp. nov., isolated from a wetland YonghuCo on Tibetan Plateau.</title>
        <authorList>
            <person name="Xing P."/>
            <person name="Phurbu D."/>
            <person name="Lu H."/>
        </authorList>
    </citation>
    <scope>NUCLEOTIDE SEQUENCE [LARGE SCALE GENOMIC DNA]</scope>
    <source>
        <strain evidence="3 4">YH5</strain>
    </source>
</reference>
<dbReference type="Proteomes" id="UP000253319">
    <property type="component" value="Unassembled WGS sequence"/>
</dbReference>
<dbReference type="InterPro" id="IPR002816">
    <property type="entry name" value="TraB/PrgY/GumN_fam"/>
</dbReference>
<dbReference type="RefSeq" id="WP_113989773.1">
    <property type="nucleotide sequence ID" value="NZ_QLST01000016.1"/>
</dbReference>
<dbReference type="OrthoDB" id="9798714at2"/>
<gene>
    <name evidence="3" type="ORF">DPN68_11385</name>
</gene>
<dbReference type="Pfam" id="PF01963">
    <property type="entry name" value="TraB_PrgY_gumN"/>
    <property type="match status" value="1"/>
</dbReference>
<dbReference type="PANTHER" id="PTHR40590">
    <property type="entry name" value="CYTOPLASMIC PROTEIN-RELATED"/>
    <property type="match status" value="1"/>
</dbReference>
<name>A0A365NZR2_9FLAO</name>
<feature type="signal peptide" evidence="2">
    <location>
        <begin position="1"/>
        <end position="18"/>
    </location>
</feature>
<evidence type="ECO:0000313" key="4">
    <source>
        <dbReference type="Proteomes" id="UP000253319"/>
    </source>
</evidence>
<dbReference type="CDD" id="cd14789">
    <property type="entry name" value="Tiki"/>
    <property type="match status" value="1"/>
</dbReference>
<sequence>MKKILFLVFGLFSIFNQAQPLEKALLWKISGNGLTQPSYLFGTIHATCDATLDAATLKALEETKQLYLEIDMDDPMLQMQMMQGMTMKNGVTISSLVSEEEFVVIDEFLQKNIGMSAKMINTFKPFMLNSMLLPKLLDCEFQSVEMELMKVTKAQNEEVYGLETIGDQLQVFDKIPYQDQVNELLKTAKSDLSKEKEEMKKIMDVYKTKDIEKMLVVMDESDNTISADNKDVLLVNRNRNWIPVIEKVIKSTPTFFGVGAAHLAGEDGVIKLLRKQGYTVEAVK</sequence>
<keyword evidence="1" id="KW-0175">Coiled coil</keyword>
<evidence type="ECO:0000256" key="2">
    <source>
        <dbReference type="SAM" id="SignalP"/>
    </source>
</evidence>
<dbReference type="EMBL" id="QLST01000016">
    <property type="protein sequence ID" value="RBA27573.1"/>
    <property type="molecule type" value="Genomic_DNA"/>
</dbReference>
<accession>A0A365NZR2</accession>